<dbReference type="FunCoup" id="B4MVK3">
    <property type="interactions" value="2"/>
</dbReference>
<evidence type="ECO:0000313" key="2">
    <source>
        <dbReference type="EMBL" id="EDW75723.1"/>
    </source>
</evidence>
<dbReference type="PhylomeDB" id="B4MVK3"/>
<sequence>MFRFMRVVSKKIVSAPRNIAVRLAQHANMSTSLLCRSSSRKQRSDGIKVTDIDIYDLAKGDKEFTRNFLTSMSVLTKGNVESPASSTKPEDTAETNSIGDEAPGSSGPATSCGSSSVLDRDGNPIVPIEIDGWNQDYEDGDLTVQKNNSVDIGNDEEYKQEMCLKVPEKREGHFEYKGIKITLPKSASKDIGTYRFRRDAEDFETVADDIRVVKYDKK</sequence>
<reference evidence="2 3" key="1">
    <citation type="journal article" date="2007" name="Nature">
        <title>Evolution of genes and genomes on the Drosophila phylogeny.</title>
        <authorList>
            <consortium name="Drosophila 12 Genomes Consortium"/>
            <person name="Clark A.G."/>
            <person name="Eisen M.B."/>
            <person name="Smith D.R."/>
            <person name="Bergman C.M."/>
            <person name="Oliver B."/>
            <person name="Markow T.A."/>
            <person name="Kaufman T.C."/>
            <person name="Kellis M."/>
            <person name="Gelbart W."/>
            <person name="Iyer V.N."/>
            <person name="Pollard D.A."/>
            <person name="Sackton T.B."/>
            <person name="Larracuente A.M."/>
            <person name="Singh N.D."/>
            <person name="Abad J.P."/>
            <person name="Abt D.N."/>
            <person name="Adryan B."/>
            <person name="Aguade M."/>
            <person name="Akashi H."/>
            <person name="Anderson W.W."/>
            <person name="Aquadro C.F."/>
            <person name="Ardell D.H."/>
            <person name="Arguello R."/>
            <person name="Artieri C.G."/>
            <person name="Barbash D.A."/>
            <person name="Barker D."/>
            <person name="Barsanti P."/>
            <person name="Batterham P."/>
            <person name="Batzoglou S."/>
            <person name="Begun D."/>
            <person name="Bhutkar A."/>
            <person name="Blanco E."/>
            <person name="Bosak S.A."/>
            <person name="Bradley R.K."/>
            <person name="Brand A.D."/>
            <person name="Brent M.R."/>
            <person name="Brooks A.N."/>
            <person name="Brown R.H."/>
            <person name="Butlin R.K."/>
            <person name="Caggese C."/>
            <person name="Calvi B.R."/>
            <person name="Bernardo de Carvalho A."/>
            <person name="Caspi A."/>
            <person name="Castrezana S."/>
            <person name="Celniker S.E."/>
            <person name="Chang J.L."/>
            <person name="Chapple C."/>
            <person name="Chatterji S."/>
            <person name="Chinwalla A."/>
            <person name="Civetta A."/>
            <person name="Clifton S.W."/>
            <person name="Comeron J.M."/>
            <person name="Costello J.C."/>
            <person name="Coyne J.A."/>
            <person name="Daub J."/>
            <person name="David R.G."/>
            <person name="Delcher A.L."/>
            <person name="Delehaunty K."/>
            <person name="Do C.B."/>
            <person name="Ebling H."/>
            <person name="Edwards K."/>
            <person name="Eickbush T."/>
            <person name="Evans J.D."/>
            <person name="Filipski A."/>
            <person name="Findeiss S."/>
            <person name="Freyhult E."/>
            <person name="Fulton L."/>
            <person name="Fulton R."/>
            <person name="Garcia A.C."/>
            <person name="Gardiner A."/>
            <person name="Garfield D.A."/>
            <person name="Garvin B.E."/>
            <person name="Gibson G."/>
            <person name="Gilbert D."/>
            <person name="Gnerre S."/>
            <person name="Godfrey J."/>
            <person name="Good R."/>
            <person name="Gotea V."/>
            <person name="Gravely B."/>
            <person name="Greenberg A.J."/>
            <person name="Griffiths-Jones S."/>
            <person name="Gross S."/>
            <person name="Guigo R."/>
            <person name="Gustafson E.A."/>
            <person name="Haerty W."/>
            <person name="Hahn M.W."/>
            <person name="Halligan D.L."/>
            <person name="Halpern A.L."/>
            <person name="Halter G.M."/>
            <person name="Han M.V."/>
            <person name="Heger A."/>
            <person name="Hillier L."/>
            <person name="Hinrichs A.S."/>
            <person name="Holmes I."/>
            <person name="Hoskins R.A."/>
            <person name="Hubisz M.J."/>
            <person name="Hultmark D."/>
            <person name="Huntley M.A."/>
            <person name="Jaffe D.B."/>
            <person name="Jagadeeshan S."/>
            <person name="Jeck W.R."/>
            <person name="Johnson J."/>
            <person name="Jones C.D."/>
            <person name="Jordan W.C."/>
            <person name="Karpen G.H."/>
            <person name="Kataoka E."/>
            <person name="Keightley P.D."/>
            <person name="Kheradpour P."/>
            <person name="Kirkness E.F."/>
            <person name="Koerich L.B."/>
            <person name="Kristiansen K."/>
            <person name="Kudrna D."/>
            <person name="Kulathinal R.J."/>
            <person name="Kumar S."/>
            <person name="Kwok R."/>
            <person name="Lander E."/>
            <person name="Langley C.H."/>
            <person name="Lapoint R."/>
            <person name="Lazzaro B.P."/>
            <person name="Lee S.J."/>
            <person name="Levesque L."/>
            <person name="Li R."/>
            <person name="Lin C.F."/>
            <person name="Lin M.F."/>
            <person name="Lindblad-Toh K."/>
            <person name="Llopart A."/>
            <person name="Long M."/>
            <person name="Low L."/>
            <person name="Lozovsky E."/>
            <person name="Lu J."/>
            <person name="Luo M."/>
            <person name="Machado C.A."/>
            <person name="Makalowski W."/>
            <person name="Marzo M."/>
            <person name="Matsuda M."/>
            <person name="Matzkin L."/>
            <person name="McAllister B."/>
            <person name="McBride C.S."/>
            <person name="McKernan B."/>
            <person name="McKernan K."/>
            <person name="Mendez-Lago M."/>
            <person name="Minx P."/>
            <person name="Mollenhauer M.U."/>
            <person name="Montooth K."/>
            <person name="Mount S.M."/>
            <person name="Mu X."/>
            <person name="Myers E."/>
            <person name="Negre B."/>
            <person name="Newfeld S."/>
            <person name="Nielsen R."/>
            <person name="Noor M.A."/>
            <person name="O'Grady P."/>
            <person name="Pachter L."/>
            <person name="Papaceit M."/>
            <person name="Parisi M.J."/>
            <person name="Parisi M."/>
            <person name="Parts L."/>
            <person name="Pedersen J.S."/>
            <person name="Pesole G."/>
            <person name="Phillippy A.M."/>
            <person name="Ponting C.P."/>
            <person name="Pop M."/>
            <person name="Porcelli D."/>
            <person name="Powell J.R."/>
            <person name="Prohaska S."/>
            <person name="Pruitt K."/>
            <person name="Puig M."/>
            <person name="Quesneville H."/>
            <person name="Ram K.R."/>
            <person name="Rand D."/>
            <person name="Rasmussen M.D."/>
            <person name="Reed L.K."/>
            <person name="Reenan R."/>
            <person name="Reily A."/>
            <person name="Remington K.A."/>
            <person name="Rieger T.T."/>
            <person name="Ritchie M.G."/>
            <person name="Robin C."/>
            <person name="Rogers Y.H."/>
            <person name="Rohde C."/>
            <person name="Rozas J."/>
            <person name="Rubenfield M.J."/>
            <person name="Ruiz A."/>
            <person name="Russo S."/>
            <person name="Salzberg S.L."/>
            <person name="Sanchez-Gracia A."/>
            <person name="Saranga D.J."/>
            <person name="Sato H."/>
            <person name="Schaeffer S.W."/>
            <person name="Schatz M.C."/>
            <person name="Schlenke T."/>
            <person name="Schwartz R."/>
            <person name="Segarra C."/>
            <person name="Singh R.S."/>
            <person name="Sirot L."/>
            <person name="Sirota M."/>
            <person name="Sisneros N.B."/>
            <person name="Smith C.D."/>
            <person name="Smith T.F."/>
            <person name="Spieth J."/>
            <person name="Stage D.E."/>
            <person name="Stark A."/>
            <person name="Stephan W."/>
            <person name="Strausberg R.L."/>
            <person name="Strempel S."/>
            <person name="Sturgill D."/>
            <person name="Sutton G."/>
            <person name="Sutton G.G."/>
            <person name="Tao W."/>
            <person name="Teichmann S."/>
            <person name="Tobari Y.N."/>
            <person name="Tomimura Y."/>
            <person name="Tsolas J.M."/>
            <person name="Valente V.L."/>
            <person name="Venter E."/>
            <person name="Venter J.C."/>
            <person name="Vicario S."/>
            <person name="Vieira F.G."/>
            <person name="Vilella A.J."/>
            <person name="Villasante A."/>
            <person name="Walenz B."/>
            <person name="Wang J."/>
            <person name="Wasserman M."/>
            <person name="Watts T."/>
            <person name="Wilson D."/>
            <person name="Wilson R.K."/>
            <person name="Wing R.A."/>
            <person name="Wolfner M.F."/>
            <person name="Wong A."/>
            <person name="Wong G.K."/>
            <person name="Wu C.I."/>
            <person name="Wu G."/>
            <person name="Yamamoto D."/>
            <person name="Yang H.P."/>
            <person name="Yang S.P."/>
            <person name="Yorke J.A."/>
            <person name="Yoshida K."/>
            <person name="Zdobnov E."/>
            <person name="Zhang P."/>
            <person name="Zhang Y."/>
            <person name="Zimin A.V."/>
            <person name="Baldwin J."/>
            <person name="Abdouelleil A."/>
            <person name="Abdulkadir J."/>
            <person name="Abebe A."/>
            <person name="Abera B."/>
            <person name="Abreu J."/>
            <person name="Acer S.C."/>
            <person name="Aftuck L."/>
            <person name="Alexander A."/>
            <person name="An P."/>
            <person name="Anderson E."/>
            <person name="Anderson S."/>
            <person name="Arachi H."/>
            <person name="Azer M."/>
            <person name="Bachantsang P."/>
            <person name="Barry A."/>
            <person name="Bayul T."/>
            <person name="Berlin A."/>
            <person name="Bessette D."/>
            <person name="Bloom T."/>
            <person name="Blye J."/>
            <person name="Boguslavskiy L."/>
            <person name="Bonnet C."/>
            <person name="Boukhgalter B."/>
            <person name="Bourzgui I."/>
            <person name="Brown A."/>
            <person name="Cahill P."/>
            <person name="Channer S."/>
            <person name="Cheshatsang Y."/>
            <person name="Chuda L."/>
            <person name="Citroen M."/>
            <person name="Collymore A."/>
            <person name="Cooke P."/>
            <person name="Costello M."/>
            <person name="D'Aco K."/>
            <person name="Daza R."/>
            <person name="De Haan G."/>
            <person name="DeGray S."/>
            <person name="DeMaso C."/>
            <person name="Dhargay N."/>
            <person name="Dooley K."/>
            <person name="Dooley E."/>
            <person name="Doricent M."/>
            <person name="Dorje P."/>
            <person name="Dorjee K."/>
            <person name="Dupes A."/>
            <person name="Elong R."/>
            <person name="Falk J."/>
            <person name="Farina A."/>
            <person name="Faro S."/>
            <person name="Ferguson D."/>
            <person name="Fisher S."/>
            <person name="Foley C.D."/>
            <person name="Franke A."/>
            <person name="Friedrich D."/>
            <person name="Gadbois L."/>
            <person name="Gearin G."/>
            <person name="Gearin C.R."/>
            <person name="Giannoukos G."/>
            <person name="Goode T."/>
            <person name="Graham J."/>
            <person name="Grandbois E."/>
            <person name="Grewal S."/>
            <person name="Gyaltsen K."/>
            <person name="Hafez N."/>
            <person name="Hagos B."/>
            <person name="Hall J."/>
            <person name="Henson C."/>
            <person name="Hollinger A."/>
            <person name="Honan T."/>
            <person name="Huard M.D."/>
            <person name="Hughes L."/>
            <person name="Hurhula B."/>
            <person name="Husby M.E."/>
            <person name="Kamat A."/>
            <person name="Kanga B."/>
            <person name="Kashin S."/>
            <person name="Khazanovich D."/>
            <person name="Kisner P."/>
            <person name="Lance K."/>
            <person name="Lara M."/>
            <person name="Lee W."/>
            <person name="Lennon N."/>
            <person name="Letendre F."/>
            <person name="LeVine R."/>
            <person name="Lipovsky A."/>
            <person name="Liu X."/>
            <person name="Liu J."/>
            <person name="Liu S."/>
            <person name="Lokyitsang T."/>
            <person name="Lokyitsang Y."/>
            <person name="Lubonja R."/>
            <person name="Lui A."/>
            <person name="MacDonald P."/>
            <person name="Magnisalis V."/>
            <person name="Maru K."/>
            <person name="Matthews C."/>
            <person name="McCusker W."/>
            <person name="McDonough S."/>
            <person name="Mehta T."/>
            <person name="Meldrim J."/>
            <person name="Meneus L."/>
            <person name="Mihai O."/>
            <person name="Mihalev A."/>
            <person name="Mihova T."/>
            <person name="Mittelman R."/>
            <person name="Mlenga V."/>
            <person name="Montmayeur A."/>
            <person name="Mulrain L."/>
            <person name="Navidi A."/>
            <person name="Naylor J."/>
            <person name="Negash T."/>
            <person name="Nguyen T."/>
            <person name="Nguyen N."/>
            <person name="Nicol R."/>
            <person name="Norbu C."/>
            <person name="Norbu N."/>
            <person name="Novod N."/>
            <person name="O'Neill B."/>
            <person name="Osman S."/>
            <person name="Markiewicz E."/>
            <person name="Oyono O.L."/>
            <person name="Patti C."/>
            <person name="Phunkhang P."/>
            <person name="Pierre F."/>
            <person name="Priest M."/>
            <person name="Raghuraman S."/>
            <person name="Rege F."/>
            <person name="Reyes R."/>
            <person name="Rise C."/>
            <person name="Rogov P."/>
            <person name="Ross K."/>
            <person name="Ryan E."/>
            <person name="Settipalli S."/>
            <person name="Shea T."/>
            <person name="Sherpa N."/>
            <person name="Shi L."/>
            <person name="Shih D."/>
            <person name="Sparrow T."/>
            <person name="Spaulding J."/>
            <person name="Stalker J."/>
            <person name="Stange-Thomann N."/>
            <person name="Stavropoulos S."/>
            <person name="Stone C."/>
            <person name="Strader C."/>
            <person name="Tesfaye S."/>
            <person name="Thomson T."/>
            <person name="Thoulutsang Y."/>
            <person name="Thoulutsang D."/>
            <person name="Topham K."/>
            <person name="Topping I."/>
            <person name="Tsamla T."/>
            <person name="Vassiliev H."/>
            <person name="Vo A."/>
            <person name="Wangchuk T."/>
            <person name="Wangdi T."/>
            <person name="Weiand M."/>
            <person name="Wilkinson J."/>
            <person name="Wilson A."/>
            <person name="Yadav S."/>
            <person name="Young G."/>
            <person name="Yu Q."/>
            <person name="Zembek L."/>
            <person name="Zhong D."/>
            <person name="Zimmer A."/>
            <person name="Zwirko Z."/>
            <person name="Jaffe D.B."/>
            <person name="Alvarez P."/>
            <person name="Brockman W."/>
            <person name="Butler J."/>
            <person name="Chin C."/>
            <person name="Gnerre S."/>
            <person name="Grabherr M."/>
            <person name="Kleber M."/>
            <person name="Mauceli E."/>
            <person name="MacCallum I."/>
        </authorList>
    </citation>
    <scope>NUCLEOTIDE SEQUENCE [LARGE SCALE GENOMIC DNA]</scope>
    <source>
        <strain evidence="3">Tucson 14030-0811.24</strain>
    </source>
</reference>
<feature type="region of interest" description="Disordered" evidence="1">
    <location>
        <begin position="78"/>
        <end position="125"/>
    </location>
</feature>
<dbReference type="OrthoDB" id="7883488at2759"/>
<dbReference type="AlphaFoldDB" id="B4MVK3"/>
<name>B4MVK3_DROWI</name>
<dbReference type="OMA" id="NQDVGTY"/>
<dbReference type="InParanoid" id="B4MVK3"/>
<proteinExistence type="predicted"/>
<evidence type="ECO:0000256" key="1">
    <source>
        <dbReference type="SAM" id="MobiDB-lite"/>
    </source>
</evidence>
<keyword evidence="3" id="KW-1185">Reference proteome</keyword>
<accession>B4MVK3</accession>
<dbReference type="KEGG" id="dwi:6642568"/>
<dbReference type="eggNOG" id="ENOG502TFWM">
    <property type="taxonomic scope" value="Eukaryota"/>
</dbReference>
<dbReference type="Proteomes" id="UP000007798">
    <property type="component" value="Unassembled WGS sequence"/>
</dbReference>
<dbReference type="HOGENOM" id="CLU_113029_0_0_1"/>
<dbReference type="STRING" id="7260.B4MVK3"/>
<gene>
    <name evidence="2" type="primary">Dwil\GK15047</name>
    <name evidence="2" type="ORF">Dwil_GK15047</name>
</gene>
<protein>
    <submittedName>
        <fullName evidence="2">Uncharacterized protein</fullName>
    </submittedName>
</protein>
<dbReference type="EMBL" id="CH963857">
    <property type="protein sequence ID" value="EDW75723.1"/>
    <property type="molecule type" value="Genomic_DNA"/>
</dbReference>
<evidence type="ECO:0000313" key="3">
    <source>
        <dbReference type="Proteomes" id="UP000007798"/>
    </source>
</evidence>
<feature type="compositionally biased region" description="Low complexity" evidence="1">
    <location>
        <begin position="102"/>
        <end position="116"/>
    </location>
</feature>
<organism evidence="2 3">
    <name type="scientific">Drosophila willistoni</name>
    <name type="common">Fruit fly</name>
    <dbReference type="NCBI Taxonomy" id="7260"/>
    <lineage>
        <taxon>Eukaryota</taxon>
        <taxon>Metazoa</taxon>
        <taxon>Ecdysozoa</taxon>
        <taxon>Arthropoda</taxon>
        <taxon>Hexapoda</taxon>
        <taxon>Insecta</taxon>
        <taxon>Pterygota</taxon>
        <taxon>Neoptera</taxon>
        <taxon>Endopterygota</taxon>
        <taxon>Diptera</taxon>
        <taxon>Brachycera</taxon>
        <taxon>Muscomorpha</taxon>
        <taxon>Ephydroidea</taxon>
        <taxon>Drosophilidae</taxon>
        <taxon>Drosophila</taxon>
        <taxon>Sophophora</taxon>
    </lineage>
</organism>